<protein>
    <submittedName>
        <fullName evidence="6">M20/M25/M40 family metallo-hydrolase</fullName>
    </submittedName>
</protein>
<keyword evidence="7" id="KW-1185">Reference proteome</keyword>
<dbReference type="Proteomes" id="UP001610063">
    <property type="component" value="Unassembled WGS sequence"/>
</dbReference>
<dbReference type="InterPro" id="IPR023367">
    <property type="entry name" value="Peptidase_M42_dom2"/>
</dbReference>
<dbReference type="PANTHER" id="PTHR32481">
    <property type="entry name" value="AMINOPEPTIDASE"/>
    <property type="match status" value="1"/>
</dbReference>
<evidence type="ECO:0000313" key="6">
    <source>
        <dbReference type="EMBL" id="MFH6985034.1"/>
    </source>
</evidence>
<evidence type="ECO:0000256" key="5">
    <source>
        <dbReference type="ARBA" id="ARBA00022801"/>
    </source>
</evidence>
<name>A0ABW7NBW9_9BACT</name>
<keyword evidence="2" id="KW-0031">Aminopeptidase</keyword>
<dbReference type="InterPro" id="IPR051464">
    <property type="entry name" value="Peptidase_M42_aminopept"/>
</dbReference>
<evidence type="ECO:0000256" key="2">
    <source>
        <dbReference type="ARBA" id="ARBA00022438"/>
    </source>
</evidence>
<reference evidence="6 7" key="1">
    <citation type="journal article" date="2013" name="Int. J. Syst. Evol. Microbiol.">
        <title>Marinoscillum luteum sp. nov., isolated from marine sediment.</title>
        <authorList>
            <person name="Cha I.T."/>
            <person name="Park S.J."/>
            <person name="Kim S.J."/>
            <person name="Kim J.G."/>
            <person name="Jung M.Y."/>
            <person name="Shin K.S."/>
            <person name="Kwon K.K."/>
            <person name="Yang S.H."/>
            <person name="Seo Y.S."/>
            <person name="Rhee S.K."/>
        </authorList>
    </citation>
    <scope>NUCLEOTIDE SEQUENCE [LARGE SCALE GENOMIC DNA]</scope>
    <source>
        <strain evidence="6 7">KCTC 23939</strain>
    </source>
</reference>
<dbReference type="Gene3D" id="3.40.630.10">
    <property type="entry name" value="Zn peptidases"/>
    <property type="match status" value="1"/>
</dbReference>
<dbReference type="EMBL" id="JBIPKE010000019">
    <property type="protein sequence ID" value="MFH6985034.1"/>
    <property type="molecule type" value="Genomic_DNA"/>
</dbReference>
<dbReference type="Gene3D" id="2.40.30.40">
    <property type="entry name" value="Peptidase M42, domain 2"/>
    <property type="match status" value="1"/>
</dbReference>
<evidence type="ECO:0000256" key="3">
    <source>
        <dbReference type="ARBA" id="ARBA00022670"/>
    </source>
</evidence>
<keyword evidence="3" id="KW-0645">Protease</keyword>
<evidence type="ECO:0000256" key="1">
    <source>
        <dbReference type="ARBA" id="ARBA00006272"/>
    </source>
</evidence>
<dbReference type="PANTHER" id="PTHR32481:SF0">
    <property type="entry name" value="AMINOPEPTIDASE YPDE-RELATED"/>
    <property type="match status" value="1"/>
</dbReference>
<evidence type="ECO:0000256" key="4">
    <source>
        <dbReference type="ARBA" id="ARBA00022723"/>
    </source>
</evidence>
<comment type="caution">
    <text evidence="6">The sequence shown here is derived from an EMBL/GenBank/DDBJ whole genome shotgun (WGS) entry which is preliminary data.</text>
</comment>
<keyword evidence="4" id="KW-0479">Metal-binding</keyword>
<keyword evidence="5" id="KW-0378">Hydrolase</keyword>
<organism evidence="6 7">
    <name type="scientific">Marinoscillum luteum</name>
    <dbReference type="NCBI Taxonomy" id="861051"/>
    <lineage>
        <taxon>Bacteria</taxon>
        <taxon>Pseudomonadati</taxon>
        <taxon>Bacteroidota</taxon>
        <taxon>Cytophagia</taxon>
        <taxon>Cytophagales</taxon>
        <taxon>Reichenbachiellaceae</taxon>
        <taxon>Marinoscillum</taxon>
    </lineage>
</organism>
<dbReference type="RefSeq" id="WP_395418491.1">
    <property type="nucleotide sequence ID" value="NZ_JBIPKE010000019.1"/>
</dbReference>
<evidence type="ECO:0000313" key="7">
    <source>
        <dbReference type="Proteomes" id="UP001610063"/>
    </source>
</evidence>
<sequence>MKLLEQLIDIPSPSGSEYLMRDFITQYVRKHSDSWKVQPKILSGDFLQDNLILVFGEPRTAIFAHMDTIGFTVRYHDQLVPIGGPDVENGYELVGRDSKGLIQCTLRVDDEGQLFYDFPRAIETGTTLTWKPALKVGEGFLEGPYMDNRLGIYNALKVAEHLTDGVIVFSSFEEHGGGSVPILIKYLAENYSIKQCLISDITWVTEGVQHESGVAISMRDRNIPRRKFLDRVLELAAESGIAHQLEVEGGGSSDGREIHHSPYPIDWLFIGAPEDNVHSPHERVAIKDLTAMIAMYIYLMEKL</sequence>
<dbReference type="Pfam" id="PF05343">
    <property type="entry name" value="Peptidase_M42"/>
    <property type="match status" value="1"/>
</dbReference>
<dbReference type="SUPFAM" id="SSF53187">
    <property type="entry name" value="Zn-dependent exopeptidases"/>
    <property type="match status" value="1"/>
</dbReference>
<gene>
    <name evidence="6" type="ORF">ACHKAR_16380</name>
</gene>
<accession>A0ABW7NBW9</accession>
<comment type="similarity">
    <text evidence="1">Belongs to the peptidase M42 family.</text>
</comment>
<dbReference type="InterPro" id="IPR008007">
    <property type="entry name" value="Peptidase_M42"/>
</dbReference>
<proteinExistence type="inferred from homology"/>